<dbReference type="AlphaFoldDB" id="A0A1J1HR24"/>
<dbReference type="Proteomes" id="UP000183832">
    <property type="component" value="Unassembled WGS sequence"/>
</dbReference>
<gene>
    <name evidence="1" type="ORF">CLUMA_CG004197</name>
</gene>
<proteinExistence type="predicted"/>
<sequence>MSSIQPQVNNIIAAHAAGRGQAICQADFNLINAWRWNPNITTAIDQFLTVSGWNVMKSLAQPSEEFVC</sequence>
<dbReference type="EMBL" id="CVRI01000019">
    <property type="protein sequence ID" value="CRK90520.1"/>
    <property type="molecule type" value="Genomic_DNA"/>
</dbReference>
<name>A0A1J1HR24_9DIPT</name>
<reference evidence="1 2" key="1">
    <citation type="submission" date="2015-04" db="EMBL/GenBank/DDBJ databases">
        <authorList>
            <person name="Syromyatnikov M.Y."/>
            <person name="Popov V.N."/>
        </authorList>
    </citation>
    <scope>NUCLEOTIDE SEQUENCE [LARGE SCALE GENOMIC DNA]</scope>
</reference>
<keyword evidence="2" id="KW-1185">Reference proteome</keyword>
<organism evidence="1 2">
    <name type="scientific">Clunio marinus</name>
    <dbReference type="NCBI Taxonomy" id="568069"/>
    <lineage>
        <taxon>Eukaryota</taxon>
        <taxon>Metazoa</taxon>
        <taxon>Ecdysozoa</taxon>
        <taxon>Arthropoda</taxon>
        <taxon>Hexapoda</taxon>
        <taxon>Insecta</taxon>
        <taxon>Pterygota</taxon>
        <taxon>Neoptera</taxon>
        <taxon>Endopterygota</taxon>
        <taxon>Diptera</taxon>
        <taxon>Nematocera</taxon>
        <taxon>Chironomoidea</taxon>
        <taxon>Chironomidae</taxon>
        <taxon>Clunio</taxon>
    </lineage>
</organism>
<accession>A0A1J1HR24</accession>
<protein>
    <submittedName>
        <fullName evidence="1">CLUMA_CG004197, isoform A</fullName>
    </submittedName>
</protein>
<evidence type="ECO:0000313" key="1">
    <source>
        <dbReference type="EMBL" id="CRK90520.1"/>
    </source>
</evidence>
<evidence type="ECO:0000313" key="2">
    <source>
        <dbReference type="Proteomes" id="UP000183832"/>
    </source>
</evidence>